<proteinExistence type="predicted"/>
<dbReference type="CDD" id="cd14687">
    <property type="entry name" value="bZIP_ATF2"/>
    <property type="match status" value="1"/>
</dbReference>
<keyword evidence="4" id="KW-0539">Nucleus</keyword>
<evidence type="ECO:0000256" key="4">
    <source>
        <dbReference type="ARBA" id="ARBA00023242"/>
    </source>
</evidence>
<name>A0A1X7R2B5_9SACH</name>
<dbReference type="SMART" id="SM00338">
    <property type="entry name" value="BRLZ"/>
    <property type="match status" value="1"/>
</dbReference>
<feature type="region of interest" description="Disordered" evidence="5">
    <location>
        <begin position="139"/>
        <end position="175"/>
    </location>
</feature>
<dbReference type="STRING" id="1789683.A0A1X7R2B5"/>
<feature type="compositionally biased region" description="Polar residues" evidence="5">
    <location>
        <begin position="588"/>
        <end position="610"/>
    </location>
</feature>
<sequence>MTIANSGSATSSNVATTSTTTVAATSNDQSQPVSSLNLEPNPFEQSFASTKKPFDLPISNTNGLVSGSPSSLLNLANQHRPTNPNSSAPRGFQRSNNIPNVPLVSSSSTNVLFSGQRPVIHSPPMLTPGGSKRLPPLISPNFNPQPSAQQSPDGGVGLISSLMNNNNSNNGNKLNGAGTPGFLSYLPRTGLTPNESSIRSGLTPGSLGASFNYPLLPSLSNSGNNNATNNNSNNNKVNQPSTPGISAIFNGVTPLTSKQINSGIGNGTTNDSGDSNGTSSLSPQPPLPSNTLPIEIVKNDNNSSGGGKKTIEKNLTTKRKRTATSKNSNTNSKKKTKNNIEKDFIEEPIQVKIKKESLSRSTTETSKPSTSSDNNTTMNTGEDIEEQLSPEQEEQKRKEFLERNRVAASKFRKRKKEYIKKIEDDVRFYESEYNEMSKTLFKLLPPSNMINNSNSYIPLLEDAIRKGDMGTALTLLSHVRQILSSIGIYQRNGTNPLADELQVVKDHKKHNSQRKNSLVPSHSSKSSGTTTKRSSLPVSMNFQTMKPEFQQQQHHDIAATVNSTATVSTALSPSSIPSYLTAIIPPGSVTSDPQETTKDQNLQDNDTTSK</sequence>
<feature type="region of interest" description="Disordered" evidence="5">
    <location>
        <begin position="222"/>
        <end position="401"/>
    </location>
</feature>
<dbReference type="EMBL" id="FXLY01000004">
    <property type="protein sequence ID" value="SMN19817.1"/>
    <property type="molecule type" value="Genomic_DNA"/>
</dbReference>
<dbReference type="Proteomes" id="UP000196158">
    <property type="component" value="Unassembled WGS sequence"/>
</dbReference>
<feature type="region of interest" description="Disordered" evidence="5">
    <location>
        <begin position="583"/>
        <end position="610"/>
    </location>
</feature>
<evidence type="ECO:0000259" key="6">
    <source>
        <dbReference type="PROSITE" id="PS50217"/>
    </source>
</evidence>
<dbReference type="PANTHER" id="PTHR19304">
    <property type="entry name" value="CYCLIC-AMP RESPONSE ELEMENT BINDING PROTEIN"/>
    <property type="match status" value="1"/>
</dbReference>
<dbReference type="AlphaFoldDB" id="A0A1X7R2B5"/>
<evidence type="ECO:0000256" key="5">
    <source>
        <dbReference type="SAM" id="MobiDB-lite"/>
    </source>
</evidence>
<feature type="compositionally biased region" description="Polar residues" evidence="5">
    <location>
        <begin position="28"/>
        <end position="49"/>
    </location>
</feature>
<dbReference type="Pfam" id="PF11786">
    <property type="entry name" value="Aft1_HRA"/>
    <property type="match status" value="1"/>
</dbReference>
<keyword evidence="2" id="KW-0805">Transcription regulation</keyword>
<dbReference type="Pfam" id="PF11785">
    <property type="entry name" value="Aft1_OSA"/>
    <property type="match status" value="1"/>
</dbReference>
<feature type="compositionally biased region" description="Polar residues" evidence="5">
    <location>
        <begin position="140"/>
        <end position="152"/>
    </location>
</feature>
<gene>
    <name evidence="7" type="ORF">KASA_0O04059G</name>
</gene>
<evidence type="ECO:0000256" key="3">
    <source>
        <dbReference type="ARBA" id="ARBA00023163"/>
    </source>
</evidence>
<keyword evidence="3" id="KW-0804">Transcription</keyword>
<dbReference type="InterPro" id="IPR046347">
    <property type="entry name" value="bZIP_sf"/>
</dbReference>
<comment type="subcellular location">
    <subcellularLocation>
        <location evidence="1">Nucleus</location>
    </subcellularLocation>
</comment>
<feature type="region of interest" description="Disordered" evidence="5">
    <location>
        <begin position="1"/>
        <end position="49"/>
    </location>
</feature>
<evidence type="ECO:0000256" key="2">
    <source>
        <dbReference type="ARBA" id="ARBA00023015"/>
    </source>
</evidence>
<protein>
    <submittedName>
        <fullName evidence="7">Similar to Saccharomyces cerevisiae YNL167C SKO1 Basic leucine zipper transcription factor of the ATF/CREB family</fullName>
    </submittedName>
</protein>
<dbReference type="Pfam" id="PF00170">
    <property type="entry name" value="bZIP_1"/>
    <property type="match status" value="1"/>
</dbReference>
<reference evidence="7 8" key="1">
    <citation type="submission" date="2017-04" db="EMBL/GenBank/DDBJ databases">
        <authorList>
            <person name="Afonso C.L."/>
            <person name="Miller P.J."/>
            <person name="Scott M.A."/>
            <person name="Spackman E."/>
            <person name="Goraichik I."/>
            <person name="Dimitrov K.M."/>
            <person name="Suarez D.L."/>
            <person name="Swayne D.E."/>
        </authorList>
    </citation>
    <scope>NUCLEOTIDE SEQUENCE [LARGE SCALE GENOMIC DNA]</scope>
</reference>
<feature type="compositionally biased region" description="Polar residues" evidence="5">
    <location>
        <begin position="253"/>
        <end position="278"/>
    </location>
</feature>
<feature type="compositionally biased region" description="Low complexity" evidence="5">
    <location>
        <begin position="158"/>
        <end position="175"/>
    </location>
</feature>
<feature type="compositionally biased region" description="Low complexity" evidence="5">
    <location>
        <begin position="1"/>
        <end position="27"/>
    </location>
</feature>
<dbReference type="SUPFAM" id="SSF57959">
    <property type="entry name" value="Leucine zipper domain"/>
    <property type="match status" value="1"/>
</dbReference>
<evidence type="ECO:0000256" key="1">
    <source>
        <dbReference type="ARBA" id="ARBA00004123"/>
    </source>
</evidence>
<evidence type="ECO:0000313" key="7">
    <source>
        <dbReference type="EMBL" id="SMN19817.1"/>
    </source>
</evidence>
<accession>A0A1X7R2B5</accession>
<feature type="compositionally biased region" description="Low complexity" evidence="5">
    <location>
        <begin position="359"/>
        <end position="380"/>
    </location>
</feature>
<feature type="compositionally biased region" description="Low complexity" evidence="5">
    <location>
        <begin position="521"/>
        <end position="535"/>
    </location>
</feature>
<feature type="compositionally biased region" description="Acidic residues" evidence="5">
    <location>
        <begin position="382"/>
        <end position="392"/>
    </location>
</feature>
<feature type="region of interest" description="Disordered" evidence="5">
    <location>
        <begin position="506"/>
        <end position="535"/>
    </location>
</feature>
<organism evidence="7 8">
    <name type="scientific">Maudiozyma saulgeensis</name>
    <dbReference type="NCBI Taxonomy" id="1789683"/>
    <lineage>
        <taxon>Eukaryota</taxon>
        <taxon>Fungi</taxon>
        <taxon>Dikarya</taxon>
        <taxon>Ascomycota</taxon>
        <taxon>Saccharomycotina</taxon>
        <taxon>Saccharomycetes</taxon>
        <taxon>Saccharomycetales</taxon>
        <taxon>Saccharomycetaceae</taxon>
        <taxon>Maudiozyma</taxon>
    </lineage>
</organism>
<dbReference type="InterPro" id="IPR021755">
    <property type="entry name" value="TF_Aft1_HRA"/>
</dbReference>
<dbReference type="GO" id="GO:0005634">
    <property type="term" value="C:nucleus"/>
    <property type="evidence" value="ECO:0007669"/>
    <property type="project" value="UniProtKB-SubCell"/>
</dbReference>
<dbReference type="InterPro" id="IPR004827">
    <property type="entry name" value="bZIP"/>
</dbReference>
<dbReference type="Gene3D" id="1.20.5.170">
    <property type="match status" value="1"/>
</dbReference>
<dbReference type="GO" id="GO:0003700">
    <property type="term" value="F:DNA-binding transcription factor activity"/>
    <property type="evidence" value="ECO:0007669"/>
    <property type="project" value="InterPro"/>
</dbReference>
<dbReference type="InterPro" id="IPR020956">
    <property type="entry name" value="TF_Aft1_OSM"/>
</dbReference>
<keyword evidence="8" id="KW-1185">Reference proteome</keyword>
<dbReference type="InterPro" id="IPR051027">
    <property type="entry name" value="bZIP_transcription_factors"/>
</dbReference>
<dbReference type="PROSITE" id="PS50217">
    <property type="entry name" value="BZIP"/>
    <property type="match status" value="1"/>
</dbReference>
<dbReference type="OrthoDB" id="295274at2759"/>
<feature type="domain" description="BZIP" evidence="6">
    <location>
        <begin position="394"/>
        <end position="443"/>
    </location>
</feature>
<evidence type="ECO:0000313" key="8">
    <source>
        <dbReference type="Proteomes" id="UP000196158"/>
    </source>
</evidence>
<feature type="compositionally biased region" description="Low complexity" evidence="5">
    <location>
        <begin position="222"/>
        <end position="241"/>
    </location>
</feature>